<evidence type="ECO:0000259" key="3">
    <source>
        <dbReference type="Pfam" id="PF00501"/>
    </source>
</evidence>
<dbReference type="EMBL" id="MASU01000005">
    <property type="protein sequence ID" value="PXY36567.1"/>
    <property type="molecule type" value="Genomic_DNA"/>
</dbReference>
<dbReference type="InterPro" id="IPR042099">
    <property type="entry name" value="ANL_N_sf"/>
</dbReference>
<protein>
    <recommendedName>
        <fullName evidence="7">AMP-dependent synthetase</fullName>
    </recommendedName>
</protein>
<dbReference type="GO" id="GO:0031956">
    <property type="term" value="F:medium-chain fatty acid-CoA ligase activity"/>
    <property type="evidence" value="ECO:0007669"/>
    <property type="project" value="TreeGrafter"/>
</dbReference>
<evidence type="ECO:0000313" key="6">
    <source>
        <dbReference type="Proteomes" id="UP000247892"/>
    </source>
</evidence>
<gene>
    <name evidence="5" type="ORF">BA062_14400</name>
</gene>
<dbReference type="SUPFAM" id="SSF56801">
    <property type="entry name" value="Acetyl-CoA synthetase-like"/>
    <property type="match status" value="1"/>
</dbReference>
<dbReference type="Pfam" id="PF13193">
    <property type="entry name" value="AMP-binding_C"/>
    <property type="match status" value="1"/>
</dbReference>
<dbReference type="PANTHER" id="PTHR43201:SF5">
    <property type="entry name" value="MEDIUM-CHAIN ACYL-COA LIGASE ACSF2, MITOCHONDRIAL"/>
    <property type="match status" value="1"/>
</dbReference>
<evidence type="ECO:0000259" key="4">
    <source>
        <dbReference type="Pfam" id="PF13193"/>
    </source>
</evidence>
<dbReference type="PANTHER" id="PTHR43201">
    <property type="entry name" value="ACYL-COA SYNTHETASE"/>
    <property type="match status" value="1"/>
</dbReference>
<name>A0A318LVS8_9PSEU</name>
<dbReference type="RefSeq" id="WP_110336580.1">
    <property type="nucleotide sequence ID" value="NZ_MASU01000005.1"/>
</dbReference>
<comment type="caution">
    <text evidence="5">The sequence shown here is derived from an EMBL/GenBank/DDBJ whole genome shotgun (WGS) entry which is preliminary data.</text>
</comment>
<dbReference type="FunFam" id="3.30.300.30:FF:000008">
    <property type="entry name" value="2,3-dihydroxybenzoate-AMP ligase"/>
    <property type="match status" value="1"/>
</dbReference>
<dbReference type="AlphaFoldDB" id="A0A318LVS8"/>
<dbReference type="GO" id="GO:0006631">
    <property type="term" value="P:fatty acid metabolic process"/>
    <property type="evidence" value="ECO:0007669"/>
    <property type="project" value="TreeGrafter"/>
</dbReference>
<organism evidence="5 6">
    <name type="scientific">Prauserella flavalba</name>
    <dbReference type="NCBI Taxonomy" id="1477506"/>
    <lineage>
        <taxon>Bacteria</taxon>
        <taxon>Bacillati</taxon>
        <taxon>Actinomycetota</taxon>
        <taxon>Actinomycetes</taxon>
        <taxon>Pseudonocardiales</taxon>
        <taxon>Pseudonocardiaceae</taxon>
        <taxon>Prauserella</taxon>
    </lineage>
</organism>
<feature type="domain" description="AMP-dependent synthetase/ligase" evidence="3">
    <location>
        <begin position="22"/>
        <end position="396"/>
    </location>
</feature>
<dbReference type="Gene3D" id="3.30.300.30">
    <property type="match status" value="1"/>
</dbReference>
<evidence type="ECO:0008006" key="7">
    <source>
        <dbReference type="Google" id="ProtNLM"/>
    </source>
</evidence>
<evidence type="ECO:0000256" key="1">
    <source>
        <dbReference type="ARBA" id="ARBA00006432"/>
    </source>
</evidence>
<dbReference type="InterPro" id="IPR020845">
    <property type="entry name" value="AMP-binding_CS"/>
</dbReference>
<dbReference type="Pfam" id="PF00501">
    <property type="entry name" value="AMP-binding"/>
    <property type="match status" value="1"/>
</dbReference>
<sequence>MTALTARVDAPSAVPTVGEALTRAAERWPDADAVVYPERRHTYAQLLARSRLAARSLAGLGIEPGERIGILMPNCLEFLEVFFGAHLAGIVPVTVNARYKPKELRHVVADADLVALVTTDLVAEYVPFADLLGRAFEGGTPPRLRTRVLLGASSPEGYVDQAGWEDAAHAVDPAAVAARGAAVGADDIAVIMYTSGTTSSPRGCPLTHGALMRTADCVAERFTLTERERFWDPLPLFHMAGLLPTLANVLRGGATLSMTHIDADTALRQLAGERATFAYPAFPTITQSIIHHPGFASADLSRIRAVLDTAPADTLRQVQAAFPQAKVVGSYGLTEAGGVITYSHLDDPLELRLTTAGRPFPGMRVAIVDPVTEEECPAGVTGEIRVSGPGMFTGYLNDPGTTAARTDAHGRLRTGDLGSVDESGRITYTGRLKDMLKVGGENVAAAEIEAHLAQHPAVKIAAVVGVADPRLQEVPVAFVELVPGHDATEEDLIAHCRGELATFKVPRRVWFVTEWPMSTTKIQKFRLREQAAEYVRGEGR</sequence>
<dbReference type="Gene3D" id="3.40.50.12780">
    <property type="entry name" value="N-terminal domain of ligase-like"/>
    <property type="match status" value="1"/>
</dbReference>
<dbReference type="PROSITE" id="PS00455">
    <property type="entry name" value="AMP_BINDING"/>
    <property type="match status" value="1"/>
</dbReference>
<dbReference type="InterPro" id="IPR000873">
    <property type="entry name" value="AMP-dep_synth/lig_dom"/>
</dbReference>
<evidence type="ECO:0000256" key="2">
    <source>
        <dbReference type="ARBA" id="ARBA00022598"/>
    </source>
</evidence>
<keyword evidence="2" id="KW-0436">Ligase</keyword>
<dbReference type="InterPro" id="IPR045851">
    <property type="entry name" value="AMP-bd_C_sf"/>
</dbReference>
<evidence type="ECO:0000313" key="5">
    <source>
        <dbReference type="EMBL" id="PXY36567.1"/>
    </source>
</evidence>
<proteinExistence type="inferred from homology"/>
<dbReference type="OrthoDB" id="9803968at2"/>
<dbReference type="InterPro" id="IPR025110">
    <property type="entry name" value="AMP-bd_C"/>
</dbReference>
<dbReference type="Proteomes" id="UP000247892">
    <property type="component" value="Unassembled WGS sequence"/>
</dbReference>
<feature type="domain" description="AMP-binding enzyme C-terminal" evidence="4">
    <location>
        <begin position="447"/>
        <end position="518"/>
    </location>
</feature>
<comment type="similarity">
    <text evidence="1">Belongs to the ATP-dependent AMP-binding enzyme family.</text>
</comment>
<keyword evidence="6" id="KW-1185">Reference proteome</keyword>
<accession>A0A318LVS8</accession>
<reference evidence="5 6" key="1">
    <citation type="submission" date="2016-07" db="EMBL/GenBank/DDBJ databases">
        <title>Draft genome sequence of Prauserella sp. YIM 121212, isolated from alkaline soil.</title>
        <authorList>
            <person name="Ruckert C."/>
            <person name="Albersmeier A."/>
            <person name="Jiang C.-L."/>
            <person name="Jiang Y."/>
            <person name="Kalinowski J."/>
            <person name="Schneider O."/>
            <person name="Winkler A."/>
            <person name="Zotchev S.B."/>
        </authorList>
    </citation>
    <scope>NUCLEOTIDE SEQUENCE [LARGE SCALE GENOMIC DNA]</scope>
    <source>
        <strain evidence="5 6">YIM 121212</strain>
    </source>
</reference>